<dbReference type="OrthoDB" id="7187796at2"/>
<evidence type="ECO:0000313" key="2">
    <source>
        <dbReference type="EMBL" id="AHG88354.1"/>
    </source>
</evidence>
<dbReference type="PANTHER" id="PTHR47197">
    <property type="entry name" value="PROTEIN NIRF"/>
    <property type="match status" value="1"/>
</dbReference>
<feature type="chain" id="PRO_5004793839" evidence="1">
    <location>
        <begin position="21"/>
        <end position="352"/>
    </location>
</feature>
<reference evidence="2 3" key="1">
    <citation type="journal article" date="2014" name="Genome Announc.">
        <title>Genome Sequence and Methylome of Soil Bacterium Gemmatirosa kalamazoonensis KBS708T, a Member of the Rarely Cultivated Gemmatimonadetes Phylum.</title>
        <authorList>
            <person name="Debruyn J.M."/>
            <person name="Radosevich M."/>
            <person name="Wommack K.E."/>
            <person name="Polson S.W."/>
            <person name="Hauser L.J."/>
            <person name="Fawaz M.N."/>
            <person name="Korlach J."/>
            <person name="Tsai Y.C."/>
        </authorList>
    </citation>
    <scope>NUCLEOTIDE SEQUENCE [LARGE SCALE GENOMIC DNA]</scope>
    <source>
        <strain evidence="2 3">KBS708</strain>
    </source>
</reference>
<feature type="signal peptide" evidence="1">
    <location>
        <begin position="1"/>
        <end position="20"/>
    </location>
</feature>
<organism evidence="2 3">
    <name type="scientific">Gemmatirosa kalamazoonensis</name>
    <dbReference type="NCBI Taxonomy" id="861299"/>
    <lineage>
        <taxon>Bacteria</taxon>
        <taxon>Pseudomonadati</taxon>
        <taxon>Gemmatimonadota</taxon>
        <taxon>Gemmatimonadia</taxon>
        <taxon>Gemmatimonadales</taxon>
        <taxon>Gemmatimonadaceae</taxon>
        <taxon>Gemmatirosa</taxon>
    </lineage>
</organism>
<proteinExistence type="predicted"/>
<name>W0RB81_9BACT</name>
<dbReference type="InterPro" id="IPR015943">
    <property type="entry name" value="WD40/YVTN_repeat-like_dom_sf"/>
</dbReference>
<dbReference type="eggNOG" id="COG3391">
    <property type="taxonomic scope" value="Bacteria"/>
</dbReference>
<dbReference type="InterPro" id="IPR051200">
    <property type="entry name" value="Host-pathogen_enzymatic-act"/>
</dbReference>
<dbReference type="RefSeq" id="WP_025409896.1">
    <property type="nucleotide sequence ID" value="NZ_CP007128.1"/>
</dbReference>
<dbReference type="STRING" id="861299.J421_0817"/>
<keyword evidence="1" id="KW-0732">Signal</keyword>
<accession>W0RB81</accession>
<dbReference type="AlphaFoldDB" id="W0RB81"/>
<keyword evidence="3" id="KW-1185">Reference proteome</keyword>
<dbReference type="EMBL" id="CP007128">
    <property type="protein sequence ID" value="AHG88354.1"/>
    <property type="molecule type" value="Genomic_DNA"/>
</dbReference>
<dbReference type="PANTHER" id="PTHR47197:SF3">
    <property type="entry name" value="DIHYDRO-HEME D1 DEHYDROGENASE"/>
    <property type="match status" value="1"/>
</dbReference>
<evidence type="ECO:0000256" key="1">
    <source>
        <dbReference type="SAM" id="SignalP"/>
    </source>
</evidence>
<dbReference type="HOGENOM" id="CLU_043515_0_0_0"/>
<dbReference type="Gene3D" id="2.130.10.10">
    <property type="entry name" value="YVTN repeat-like/Quinoprotein amine dehydrogenase"/>
    <property type="match status" value="2"/>
</dbReference>
<gene>
    <name evidence="2" type="ORF">J421_0817</name>
</gene>
<evidence type="ECO:0000313" key="3">
    <source>
        <dbReference type="Proteomes" id="UP000019151"/>
    </source>
</evidence>
<protein>
    <submittedName>
        <fullName evidence="2">Uncharacterized protein</fullName>
    </submittedName>
</protein>
<dbReference type="SUPFAM" id="SSF51004">
    <property type="entry name" value="C-terminal (heme d1) domain of cytochrome cd1-nitrite reductase"/>
    <property type="match status" value="1"/>
</dbReference>
<sequence length="352" mass="36435">MIRRALVTAALLAIPALAPAQGRVQKDASSPPTFTVQKFDIGGDGGTDYLTAEPGTGRVFVSRGTHVMVVDGTTGKVLGDIPDTPRVHGIALAPKWNHGFTTNGGDSTLTMFDVTTLAVLRKVPTHTGGLDGIMYDAADDRIVLTNHSRPIGTVTIVDPNTGEVVGAAELEDDAPEGAATDGRGRLFVNNEGKSTIQVVDLKTMKATASWPLAPCEGPTGIAYDAATDRVLSGCGKSSVVVDPASGRVVATITNGDGVDALGWDPSEKLLYIPAGRSGNVTVARQDGPDAYTVVATVPTMPGAKTIAVDAVRHVAYLFQPEYGPAPAGAPPGPGERPARGPVVAGWFFVIRH</sequence>
<dbReference type="KEGG" id="gba:J421_0817"/>
<dbReference type="InterPro" id="IPR011048">
    <property type="entry name" value="Haem_d1_sf"/>
</dbReference>
<dbReference type="Proteomes" id="UP000019151">
    <property type="component" value="Chromosome"/>
</dbReference>
<dbReference type="InParanoid" id="W0RB81"/>